<sequence>GTLIKARGLDIFLYMRSICGDKVPNCSGKRLIFPENIIRAEKGRYCFCDLEIVRNIGVFYEAPPLLARQALIPRLAGSPSIMKSVMAIPQIATPLDLQE</sequence>
<feature type="non-terminal residue" evidence="1">
    <location>
        <position position="1"/>
    </location>
</feature>
<accession>A0A392QDN8</accession>
<evidence type="ECO:0000313" key="1">
    <source>
        <dbReference type="EMBL" id="MCI21385.1"/>
    </source>
</evidence>
<proteinExistence type="predicted"/>
<dbReference type="Proteomes" id="UP000265520">
    <property type="component" value="Unassembled WGS sequence"/>
</dbReference>
<dbReference type="EMBL" id="LXQA010124598">
    <property type="protein sequence ID" value="MCI21385.1"/>
    <property type="molecule type" value="Genomic_DNA"/>
</dbReference>
<name>A0A392QDN8_9FABA</name>
<organism evidence="1 2">
    <name type="scientific">Trifolium medium</name>
    <dbReference type="NCBI Taxonomy" id="97028"/>
    <lineage>
        <taxon>Eukaryota</taxon>
        <taxon>Viridiplantae</taxon>
        <taxon>Streptophyta</taxon>
        <taxon>Embryophyta</taxon>
        <taxon>Tracheophyta</taxon>
        <taxon>Spermatophyta</taxon>
        <taxon>Magnoliopsida</taxon>
        <taxon>eudicotyledons</taxon>
        <taxon>Gunneridae</taxon>
        <taxon>Pentapetalae</taxon>
        <taxon>rosids</taxon>
        <taxon>fabids</taxon>
        <taxon>Fabales</taxon>
        <taxon>Fabaceae</taxon>
        <taxon>Papilionoideae</taxon>
        <taxon>50 kb inversion clade</taxon>
        <taxon>NPAAA clade</taxon>
        <taxon>Hologalegina</taxon>
        <taxon>IRL clade</taxon>
        <taxon>Trifolieae</taxon>
        <taxon>Trifolium</taxon>
    </lineage>
</organism>
<keyword evidence="2" id="KW-1185">Reference proteome</keyword>
<protein>
    <submittedName>
        <fullName evidence="1">Uncharacterized protein</fullName>
    </submittedName>
</protein>
<evidence type="ECO:0000313" key="2">
    <source>
        <dbReference type="Proteomes" id="UP000265520"/>
    </source>
</evidence>
<dbReference type="AlphaFoldDB" id="A0A392QDN8"/>
<reference evidence="1 2" key="1">
    <citation type="journal article" date="2018" name="Front. Plant Sci.">
        <title>Red Clover (Trifolium pratense) and Zigzag Clover (T. medium) - A Picture of Genomic Similarities and Differences.</title>
        <authorList>
            <person name="Dluhosova J."/>
            <person name="Istvanek J."/>
            <person name="Nedelnik J."/>
            <person name="Repkova J."/>
        </authorList>
    </citation>
    <scope>NUCLEOTIDE SEQUENCE [LARGE SCALE GENOMIC DNA]</scope>
    <source>
        <strain evidence="2">cv. 10/8</strain>
        <tissue evidence="1">Leaf</tissue>
    </source>
</reference>
<comment type="caution">
    <text evidence="1">The sequence shown here is derived from an EMBL/GenBank/DDBJ whole genome shotgun (WGS) entry which is preliminary data.</text>
</comment>